<gene>
    <name evidence="2" type="ORF">Tci_042849</name>
</gene>
<accession>A0A6L2MA56</accession>
<feature type="compositionally biased region" description="Acidic residues" evidence="1">
    <location>
        <begin position="62"/>
        <end position="79"/>
    </location>
</feature>
<dbReference type="AlphaFoldDB" id="A0A6L2MA56"/>
<evidence type="ECO:0000313" key="2">
    <source>
        <dbReference type="EMBL" id="GEU70871.1"/>
    </source>
</evidence>
<name>A0A6L2MA56_TANCI</name>
<reference evidence="2" key="1">
    <citation type="journal article" date="2019" name="Sci. Rep.">
        <title>Draft genome of Tanacetum cinerariifolium, the natural source of mosquito coil.</title>
        <authorList>
            <person name="Yamashiro T."/>
            <person name="Shiraishi A."/>
            <person name="Satake H."/>
            <person name="Nakayama K."/>
        </authorList>
    </citation>
    <scope>NUCLEOTIDE SEQUENCE</scope>
</reference>
<feature type="region of interest" description="Disordered" evidence="1">
    <location>
        <begin position="1"/>
        <end position="110"/>
    </location>
</feature>
<organism evidence="2">
    <name type="scientific">Tanacetum cinerariifolium</name>
    <name type="common">Dalmatian daisy</name>
    <name type="synonym">Chrysanthemum cinerariifolium</name>
    <dbReference type="NCBI Taxonomy" id="118510"/>
    <lineage>
        <taxon>Eukaryota</taxon>
        <taxon>Viridiplantae</taxon>
        <taxon>Streptophyta</taxon>
        <taxon>Embryophyta</taxon>
        <taxon>Tracheophyta</taxon>
        <taxon>Spermatophyta</taxon>
        <taxon>Magnoliopsida</taxon>
        <taxon>eudicotyledons</taxon>
        <taxon>Gunneridae</taxon>
        <taxon>Pentapetalae</taxon>
        <taxon>asterids</taxon>
        <taxon>campanulids</taxon>
        <taxon>Asterales</taxon>
        <taxon>Asteraceae</taxon>
        <taxon>Asteroideae</taxon>
        <taxon>Anthemideae</taxon>
        <taxon>Anthemidinae</taxon>
        <taxon>Tanacetum</taxon>
    </lineage>
</organism>
<dbReference type="EMBL" id="BKCJ010006197">
    <property type="protein sequence ID" value="GEU70871.1"/>
    <property type="molecule type" value="Genomic_DNA"/>
</dbReference>
<evidence type="ECO:0000256" key="1">
    <source>
        <dbReference type="SAM" id="MobiDB-lite"/>
    </source>
</evidence>
<feature type="compositionally biased region" description="Acidic residues" evidence="1">
    <location>
        <begin position="97"/>
        <end position="108"/>
    </location>
</feature>
<comment type="caution">
    <text evidence="2">The sequence shown here is derived from an EMBL/GenBank/DDBJ whole genome shotgun (WGS) entry which is preliminary data.</text>
</comment>
<feature type="compositionally biased region" description="Acidic residues" evidence="1">
    <location>
        <begin position="20"/>
        <end position="30"/>
    </location>
</feature>
<protein>
    <submittedName>
        <fullName evidence="2">Uncharacterized protein</fullName>
    </submittedName>
</protein>
<sequence length="165" mass="18142">MRGSDSEAFEAASHSPEYDPPADDDLEPADAEALSAHVSPVPLSLDYSADSELIEHDPQEANLEDDHEEYPSEEEEEELPALAASTQAIPDPTSPSEEIETFEEDEETNERVTDLDTRYRKDSHEMLRVNAVRLRVNAVWGGVNAVWVGVNAVCVGDNVAKPNKP</sequence>
<proteinExistence type="predicted"/>